<feature type="domain" description="Hedgehog/Intein (Hint)" evidence="1">
    <location>
        <begin position="48"/>
        <end position="79"/>
    </location>
</feature>
<dbReference type="Proteomes" id="UP000464378">
    <property type="component" value="Chromosome"/>
</dbReference>
<dbReference type="Pfam" id="PF13403">
    <property type="entry name" value="Hint_2"/>
    <property type="match status" value="1"/>
</dbReference>
<dbReference type="InterPro" id="IPR036844">
    <property type="entry name" value="Hint_dom_sf"/>
</dbReference>
<evidence type="ECO:0000313" key="3">
    <source>
        <dbReference type="Proteomes" id="UP000464378"/>
    </source>
</evidence>
<dbReference type="SUPFAM" id="SSF51294">
    <property type="entry name" value="Hedgehog/intein (Hint) domain"/>
    <property type="match status" value="1"/>
</dbReference>
<organism evidence="2">
    <name type="scientific">Tuwongella immobilis</name>
    <dbReference type="NCBI Taxonomy" id="692036"/>
    <lineage>
        <taxon>Bacteria</taxon>
        <taxon>Pseudomonadati</taxon>
        <taxon>Planctomycetota</taxon>
        <taxon>Planctomycetia</taxon>
        <taxon>Gemmatales</taxon>
        <taxon>Gemmataceae</taxon>
        <taxon>Tuwongella</taxon>
    </lineage>
</organism>
<dbReference type="AlphaFoldDB" id="A0A6C2YIW5"/>
<dbReference type="KEGG" id="tim:GMBLW1_26560"/>
<protein>
    <submittedName>
        <fullName evidence="2">: Hint_2</fullName>
    </submittedName>
</protein>
<dbReference type="Gene3D" id="2.170.16.10">
    <property type="entry name" value="Hedgehog/Intein (Hint) domain"/>
    <property type="match status" value="1"/>
</dbReference>
<keyword evidence="3" id="KW-1185">Reference proteome</keyword>
<reference evidence="2" key="1">
    <citation type="submission" date="2019-04" db="EMBL/GenBank/DDBJ databases">
        <authorList>
            <consortium name="Science for Life Laboratories"/>
        </authorList>
    </citation>
    <scope>NUCLEOTIDE SEQUENCE</scope>
    <source>
        <strain evidence="2">MBLW1</strain>
    </source>
</reference>
<accession>A0A6C2YIW5</accession>
<dbReference type="InParanoid" id="A0A6C2YIW5"/>
<gene>
    <name evidence="2" type="ORF">GMBLW1_26560</name>
</gene>
<evidence type="ECO:0000313" key="2">
    <source>
        <dbReference type="EMBL" id="VIP01304.1"/>
    </source>
</evidence>
<proteinExistence type="predicted"/>
<sequence length="161" mass="17775">MKSRRRRPVNASSLTTLRTLQIALQNALEKVRDNIINHHACSVFGVGCFAAGTKLWTPDGYRAVETLQPGDLVYSRDEHDPHAPIEARVIKQIFTLSTQVLHLTVAGDRLLTAAGGCLTIDAVSRLHRKMIGVKIRFAKGTMFPWPWANVRGPSPTSGARH</sequence>
<dbReference type="EMBL" id="LR586016">
    <property type="protein sequence ID" value="VIP01304.1"/>
    <property type="molecule type" value="Genomic_DNA"/>
</dbReference>
<dbReference type="InterPro" id="IPR028992">
    <property type="entry name" value="Hedgehog/Intein_dom"/>
</dbReference>
<evidence type="ECO:0000259" key="1">
    <source>
        <dbReference type="Pfam" id="PF13403"/>
    </source>
</evidence>
<dbReference type="EMBL" id="LR593887">
    <property type="protein sequence ID" value="VTR98034.1"/>
    <property type="molecule type" value="Genomic_DNA"/>
</dbReference>
<name>A0A6C2YIW5_9BACT</name>